<protein>
    <submittedName>
        <fullName evidence="1">Uncharacterized protein</fullName>
    </submittedName>
</protein>
<dbReference type="EMBL" id="JAYWIO010000004">
    <property type="protein sequence ID" value="KAK7270217.1"/>
    <property type="molecule type" value="Genomic_DNA"/>
</dbReference>
<accession>A0AAN9I8H4</accession>
<reference evidence="1 2" key="1">
    <citation type="submission" date="2024-01" db="EMBL/GenBank/DDBJ databases">
        <title>The genomes of 5 underutilized Papilionoideae crops provide insights into root nodulation and disease resistanc.</title>
        <authorList>
            <person name="Yuan L."/>
        </authorList>
    </citation>
    <scope>NUCLEOTIDE SEQUENCE [LARGE SCALE GENOMIC DNA]</scope>
    <source>
        <strain evidence="1">ZHUSHIDOU_FW_LH</strain>
        <tissue evidence="1">Leaf</tissue>
    </source>
</reference>
<proteinExistence type="predicted"/>
<keyword evidence="2" id="KW-1185">Reference proteome</keyword>
<dbReference type="Proteomes" id="UP001372338">
    <property type="component" value="Unassembled WGS sequence"/>
</dbReference>
<comment type="caution">
    <text evidence="1">The sequence shown here is derived from an EMBL/GenBank/DDBJ whole genome shotgun (WGS) entry which is preliminary data.</text>
</comment>
<gene>
    <name evidence="1" type="ORF">RIF29_23210</name>
</gene>
<organism evidence="1 2">
    <name type="scientific">Crotalaria pallida</name>
    <name type="common">Smooth rattlebox</name>
    <name type="synonym">Crotalaria striata</name>
    <dbReference type="NCBI Taxonomy" id="3830"/>
    <lineage>
        <taxon>Eukaryota</taxon>
        <taxon>Viridiplantae</taxon>
        <taxon>Streptophyta</taxon>
        <taxon>Embryophyta</taxon>
        <taxon>Tracheophyta</taxon>
        <taxon>Spermatophyta</taxon>
        <taxon>Magnoliopsida</taxon>
        <taxon>eudicotyledons</taxon>
        <taxon>Gunneridae</taxon>
        <taxon>Pentapetalae</taxon>
        <taxon>rosids</taxon>
        <taxon>fabids</taxon>
        <taxon>Fabales</taxon>
        <taxon>Fabaceae</taxon>
        <taxon>Papilionoideae</taxon>
        <taxon>50 kb inversion clade</taxon>
        <taxon>genistoids sensu lato</taxon>
        <taxon>core genistoids</taxon>
        <taxon>Crotalarieae</taxon>
        <taxon>Crotalaria</taxon>
    </lineage>
</organism>
<evidence type="ECO:0000313" key="2">
    <source>
        <dbReference type="Proteomes" id="UP001372338"/>
    </source>
</evidence>
<dbReference type="AlphaFoldDB" id="A0AAN9I8H4"/>
<sequence>MCPRPFKTCGGLSSFQCRGCSPSPSFSIAGNSILVLLRRGSKFSCPLRSVFELRCSLELHLSCRSCVLIPLLLFHLIQLVLLYFDVRVD</sequence>
<evidence type="ECO:0000313" key="1">
    <source>
        <dbReference type="EMBL" id="KAK7270217.1"/>
    </source>
</evidence>
<name>A0AAN9I8H4_CROPI</name>